<organism evidence="8 9">
    <name type="scientific">Marinisporobacter balticus</name>
    <dbReference type="NCBI Taxonomy" id="2018667"/>
    <lineage>
        <taxon>Bacteria</taxon>
        <taxon>Bacillati</taxon>
        <taxon>Bacillota</taxon>
        <taxon>Clostridia</taxon>
        <taxon>Peptostreptococcales</taxon>
        <taxon>Thermotaleaceae</taxon>
        <taxon>Marinisporobacter</taxon>
    </lineage>
</organism>
<dbReference type="Pfam" id="PF13311">
    <property type="entry name" value="DUF4080"/>
    <property type="match status" value="1"/>
</dbReference>
<comment type="cofactor">
    <cofactor evidence="1">
        <name>[4Fe-4S] cluster</name>
        <dbReference type="ChEBI" id="CHEBI:49883"/>
    </cofactor>
</comment>
<dbReference type="GO" id="GO:0005829">
    <property type="term" value="C:cytosol"/>
    <property type="evidence" value="ECO:0007669"/>
    <property type="project" value="TreeGrafter"/>
</dbReference>
<protein>
    <submittedName>
        <fullName evidence="8">Radical SAM superfamily enzyme YgiQ (UPF0313 family)</fullName>
    </submittedName>
</protein>
<dbReference type="PANTHER" id="PTHR43409">
    <property type="entry name" value="ANAEROBIC MAGNESIUM-PROTOPORPHYRIN IX MONOMETHYL ESTER CYCLASE-RELATED"/>
    <property type="match status" value="1"/>
</dbReference>
<comment type="caution">
    <text evidence="8">The sequence shown here is derived from an EMBL/GenBank/DDBJ whole genome shotgun (WGS) entry which is preliminary data.</text>
</comment>
<dbReference type="PROSITE" id="PS51918">
    <property type="entry name" value="RADICAL_SAM"/>
    <property type="match status" value="1"/>
</dbReference>
<dbReference type="SFLD" id="SFLDS00029">
    <property type="entry name" value="Radical_SAM"/>
    <property type="match status" value="1"/>
</dbReference>
<keyword evidence="2" id="KW-0949">S-adenosyl-L-methionine</keyword>
<dbReference type="InterPro" id="IPR025288">
    <property type="entry name" value="DUF4080"/>
</dbReference>
<dbReference type="Pfam" id="PF02310">
    <property type="entry name" value="B12-binding"/>
    <property type="match status" value="1"/>
</dbReference>
<dbReference type="RefSeq" id="WP_132245760.1">
    <property type="nucleotide sequence ID" value="NZ_SLWV01000015.1"/>
</dbReference>
<dbReference type="GO" id="GO:0046872">
    <property type="term" value="F:metal ion binding"/>
    <property type="evidence" value="ECO:0007669"/>
    <property type="project" value="UniProtKB-KW"/>
</dbReference>
<gene>
    <name evidence="8" type="ORF">EV214_1156</name>
</gene>
<dbReference type="Gene3D" id="3.80.30.20">
    <property type="entry name" value="tm_1862 like domain"/>
    <property type="match status" value="1"/>
</dbReference>
<dbReference type="OrthoDB" id="9801424at2"/>
<dbReference type="InterPro" id="IPR023404">
    <property type="entry name" value="rSAM_horseshoe"/>
</dbReference>
<evidence type="ECO:0000313" key="8">
    <source>
        <dbReference type="EMBL" id="TCO73618.1"/>
    </source>
</evidence>
<evidence type="ECO:0000313" key="9">
    <source>
        <dbReference type="Proteomes" id="UP000294919"/>
    </source>
</evidence>
<dbReference type="Pfam" id="PF04055">
    <property type="entry name" value="Radical_SAM"/>
    <property type="match status" value="1"/>
</dbReference>
<dbReference type="InterPro" id="IPR006638">
    <property type="entry name" value="Elp3/MiaA/NifB-like_rSAM"/>
</dbReference>
<name>A0A4R2KTW5_9FIRM</name>
<feature type="domain" description="B12-binding" evidence="6">
    <location>
        <begin position="1"/>
        <end position="134"/>
    </location>
</feature>
<keyword evidence="5" id="KW-0411">Iron-sulfur</keyword>
<dbReference type="GO" id="GO:0003824">
    <property type="term" value="F:catalytic activity"/>
    <property type="evidence" value="ECO:0007669"/>
    <property type="project" value="InterPro"/>
</dbReference>
<dbReference type="InterPro" id="IPR036724">
    <property type="entry name" value="Cobalamin-bd_sf"/>
</dbReference>
<keyword evidence="4" id="KW-0408">Iron</keyword>
<evidence type="ECO:0000256" key="3">
    <source>
        <dbReference type="ARBA" id="ARBA00022723"/>
    </source>
</evidence>
<evidence type="ECO:0000259" key="6">
    <source>
        <dbReference type="PROSITE" id="PS51332"/>
    </source>
</evidence>
<sequence length="585" mass="69160">MKILLTTLNSKYIHTALSLRYLYSYCKDEFDCLNIQEYTINHHTDYVLSEIYKGGFDIVCFSCYIWNRSNTLEIVRNLKKVNPKLTIILGGPEVSFDPVDLMVLENDIDYIISGEGEETFKELLHFLVNKKGILNDIKGITHRKGKDILRNSERELIKNLGTIPSPYMDGLEGYENKIIYYETTRGCPHNCRYCLSSTIRGVRFFPLDGVKQDLGIFLENKVKQVKFVDRTFNVKKSHSLEIMKYIVENDNNYTNFHFEITADLLDDETLDFLSKVREGLFQFEVGVQTTYDKTMKSIDRKVDFSILSSVVRKISNFKNIHLHLDLIAGLPYENFERFKKSFDEVYDLNPEKLQLGFLKLLKGSAIRKDKDIYGYIFKEEAPYEVLENKYIRYKDILKLKMIEEMVEIFFNSHGFEHSIHYIIHNFYENPSDFYHALADFWEKKGYHHVSHGKAKMYEILLKFYDSNQWKNKEVFCEILKFDYLMQGKGTVPKYFSHVHMEDFNQRIHNFLHEEENIEKYLPKYKGILAKQMIKEIHFENFQYDIVALISDPNAKAAIKRSNTVLFDYNLDYKVFVNAKYHKVSI</sequence>
<proteinExistence type="predicted"/>
<dbReference type="InterPro" id="IPR058240">
    <property type="entry name" value="rSAM_sf"/>
</dbReference>
<dbReference type="GO" id="GO:0031419">
    <property type="term" value="F:cobalamin binding"/>
    <property type="evidence" value="ECO:0007669"/>
    <property type="project" value="InterPro"/>
</dbReference>
<evidence type="ECO:0000256" key="5">
    <source>
        <dbReference type="ARBA" id="ARBA00023014"/>
    </source>
</evidence>
<keyword evidence="3" id="KW-0479">Metal-binding</keyword>
<dbReference type="CDD" id="cd01335">
    <property type="entry name" value="Radical_SAM"/>
    <property type="match status" value="1"/>
</dbReference>
<keyword evidence="9" id="KW-1185">Reference proteome</keyword>
<dbReference type="SUPFAM" id="SSF102114">
    <property type="entry name" value="Radical SAM enzymes"/>
    <property type="match status" value="1"/>
</dbReference>
<accession>A0A4R2KTW5</accession>
<dbReference type="GO" id="GO:0051539">
    <property type="term" value="F:4 iron, 4 sulfur cluster binding"/>
    <property type="evidence" value="ECO:0007669"/>
    <property type="project" value="UniProtKB-KW"/>
</dbReference>
<evidence type="ECO:0000256" key="4">
    <source>
        <dbReference type="ARBA" id="ARBA00023004"/>
    </source>
</evidence>
<dbReference type="AlphaFoldDB" id="A0A4R2KTW5"/>
<dbReference type="SFLD" id="SFLDG01082">
    <property type="entry name" value="B12-binding_domain_containing"/>
    <property type="match status" value="1"/>
</dbReference>
<evidence type="ECO:0000256" key="2">
    <source>
        <dbReference type="ARBA" id="ARBA00022691"/>
    </source>
</evidence>
<dbReference type="Gene3D" id="3.40.50.280">
    <property type="entry name" value="Cobalamin-binding domain"/>
    <property type="match status" value="1"/>
</dbReference>
<dbReference type="SMART" id="SM00729">
    <property type="entry name" value="Elp3"/>
    <property type="match status" value="1"/>
</dbReference>
<dbReference type="SUPFAM" id="SSF52242">
    <property type="entry name" value="Cobalamin (vitamin B12)-binding domain"/>
    <property type="match status" value="1"/>
</dbReference>
<dbReference type="InterPro" id="IPR034466">
    <property type="entry name" value="Methyltransferase_Class_B"/>
</dbReference>
<dbReference type="SFLD" id="SFLDG01123">
    <property type="entry name" value="methyltransferase_(Class_B)"/>
    <property type="match status" value="1"/>
</dbReference>
<dbReference type="InterPro" id="IPR006158">
    <property type="entry name" value="Cobalamin-bd"/>
</dbReference>
<dbReference type="InterPro" id="IPR051198">
    <property type="entry name" value="BchE-like"/>
</dbReference>
<reference evidence="8 9" key="1">
    <citation type="submission" date="2019-03" db="EMBL/GenBank/DDBJ databases">
        <title>Genomic Encyclopedia of Type Strains, Phase IV (KMG-IV): sequencing the most valuable type-strain genomes for metagenomic binning, comparative biology and taxonomic classification.</title>
        <authorList>
            <person name="Goeker M."/>
        </authorList>
    </citation>
    <scope>NUCLEOTIDE SEQUENCE [LARGE SCALE GENOMIC DNA]</scope>
    <source>
        <strain evidence="8 9">DSM 102940</strain>
    </source>
</reference>
<dbReference type="PROSITE" id="PS51332">
    <property type="entry name" value="B12_BINDING"/>
    <property type="match status" value="1"/>
</dbReference>
<dbReference type="PANTHER" id="PTHR43409:SF16">
    <property type="entry name" value="SLR0320 PROTEIN"/>
    <property type="match status" value="1"/>
</dbReference>
<dbReference type="EMBL" id="SLWV01000015">
    <property type="protein sequence ID" value="TCO73618.1"/>
    <property type="molecule type" value="Genomic_DNA"/>
</dbReference>
<feature type="domain" description="Radical SAM core" evidence="7">
    <location>
        <begin position="173"/>
        <end position="403"/>
    </location>
</feature>
<dbReference type="Proteomes" id="UP000294919">
    <property type="component" value="Unassembled WGS sequence"/>
</dbReference>
<evidence type="ECO:0000259" key="7">
    <source>
        <dbReference type="PROSITE" id="PS51918"/>
    </source>
</evidence>
<evidence type="ECO:0000256" key="1">
    <source>
        <dbReference type="ARBA" id="ARBA00001966"/>
    </source>
</evidence>
<dbReference type="InterPro" id="IPR007197">
    <property type="entry name" value="rSAM"/>
</dbReference>
<dbReference type="CDD" id="cd02068">
    <property type="entry name" value="radical_SAM_B12_BD"/>
    <property type="match status" value="1"/>
</dbReference>